<dbReference type="PANTHER" id="PTHR11138">
    <property type="entry name" value="METHIONYL-TRNA FORMYLTRANSFERASE"/>
    <property type="match status" value="1"/>
</dbReference>
<dbReference type="SUPFAM" id="SSF50486">
    <property type="entry name" value="FMT C-terminal domain-like"/>
    <property type="match status" value="1"/>
</dbReference>
<dbReference type="AlphaFoldDB" id="A0A1F5V5Z9"/>
<name>A0A1F5V5Z9_9BACT</name>
<feature type="binding site" evidence="8">
    <location>
        <begin position="112"/>
        <end position="115"/>
    </location>
    <ligand>
        <name>(6S)-5,6,7,8-tetrahydrofolate</name>
        <dbReference type="ChEBI" id="CHEBI:57453"/>
    </ligand>
</feature>
<dbReference type="InterPro" id="IPR011034">
    <property type="entry name" value="Formyl_transferase-like_C_sf"/>
</dbReference>
<dbReference type="InterPro" id="IPR005794">
    <property type="entry name" value="Fmt"/>
</dbReference>
<comment type="similarity">
    <text evidence="2 8">Belongs to the Fmt family.</text>
</comment>
<feature type="domain" description="Formyl transferase N-terminal" evidence="9">
    <location>
        <begin position="5"/>
        <end position="182"/>
    </location>
</feature>
<evidence type="ECO:0000256" key="1">
    <source>
        <dbReference type="ARBA" id="ARBA00002606"/>
    </source>
</evidence>
<dbReference type="InterPro" id="IPR005793">
    <property type="entry name" value="Formyl_trans_C"/>
</dbReference>
<evidence type="ECO:0000256" key="7">
    <source>
        <dbReference type="ARBA" id="ARBA00048558"/>
    </source>
</evidence>
<dbReference type="InterPro" id="IPR037022">
    <property type="entry name" value="Formyl_trans_C_sf"/>
</dbReference>
<dbReference type="GO" id="GO:0005829">
    <property type="term" value="C:cytosol"/>
    <property type="evidence" value="ECO:0007669"/>
    <property type="project" value="TreeGrafter"/>
</dbReference>
<evidence type="ECO:0000256" key="3">
    <source>
        <dbReference type="ARBA" id="ARBA00012261"/>
    </source>
</evidence>
<dbReference type="PANTHER" id="PTHR11138:SF5">
    <property type="entry name" value="METHIONYL-TRNA FORMYLTRANSFERASE, MITOCHONDRIAL"/>
    <property type="match status" value="1"/>
</dbReference>
<dbReference type="CDD" id="cd08704">
    <property type="entry name" value="Met_tRNA_FMT_C"/>
    <property type="match status" value="1"/>
</dbReference>
<dbReference type="Gene3D" id="3.10.25.10">
    <property type="entry name" value="Formyl transferase, C-terminal domain"/>
    <property type="match status" value="1"/>
</dbReference>
<evidence type="ECO:0000259" key="10">
    <source>
        <dbReference type="Pfam" id="PF02911"/>
    </source>
</evidence>
<keyword evidence="6 8" id="KW-0648">Protein biosynthesis</keyword>
<evidence type="ECO:0000313" key="11">
    <source>
        <dbReference type="EMBL" id="OGF58844.1"/>
    </source>
</evidence>
<dbReference type="GO" id="GO:0004479">
    <property type="term" value="F:methionyl-tRNA formyltransferase activity"/>
    <property type="evidence" value="ECO:0007669"/>
    <property type="project" value="UniProtKB-UniRule"/>
</dbReference>
<dbReference type="InterPro" id="IPR002376">
    <property type="entry name" value="Formyl_transf_N"/>
</dbReference>
<comment type="catalytic activity">
    <reaction evidence="7 8">
        <text>L-methionyl-tRNA(fMet) + (6R)-10-formyltetrahydrofolate = N-formyl-L-methionyl-tRNA(fMet) + (6S)-5,6,7,8-tetrahydrofolate + H(+)</text>
        <dbReference type="Rhea" id="RHEA:24380"/>
        <dbReference type="Rhea" id="RHEA-COMP:9952"/>
        <dbReference type="Rhea" id="RHEA-COMP:9953"/>
        <dbReference type="ChEBI" id="CHEBI:15378"/>
        <dbReference type="ChEBI" id="CHEBI:57453"/>
        <dbReference type="ChEBI" id="CHEBI:78530"/>
        <dbReference type="ChEBI" id="CHEBI:78844"/>
        <dbReference type="ChEBI" id="CHEBI:195366"/>
        <dbReference type="EC" id="2.1.2.9"/>
    </reaction>
</comment>
<feature type="domain" description="Formyl transferase C-terminal" evidence="10">
    <location>
        <begin position="206"/>
        <end position="306"/>
    </location>
</feature>
<dbReference type="Pfam" id="PF02911">
    <property type="entry name" value="Formyl_trans_C"/>
    <property type="match status" value="1"/>
</dbReference>
<dbReference type="FunFam" id="3.40.50.12230:FF:000001">
    <property type="entry name" value="Methionyl-tRNA formyltransferase"/>
    <property type="match status" value="1"/>
</dbReference>
<reference evidence="11 12" key="1">
    <citation type="journal article" date="2016" name="Nat. Commun.">
        <title>Thousands of microbial genomes shed light on interconnected biogeochemical processes in an aquifer system.</title>
        <authorList>
            <person name="Anantharaman K."/>
            <person name="Brown C.T."/>
            <person name="Hug L.A."/>
            <person name="Sharon I."/>
            <person name="Castelle C.J."/>
            <person name="Probst A.J."/>
            <person name="Thomas B.C."/>
            <person name="Singh A."/>
            <person name="Wilkins M.J."/>
            <person name="Karaoz U."/>
            <person name="Brodie E.L."/>
            <person name="Williams K.H."/>
            <person name="Hubbard S.S."/>
            <person name="Banfield J.F."/>
        </authorList>
    </citation>
    <scope>NUCLEOTIDE SEQUENCE [LARGE SCALE GENOMIC DNA]</scope>
</reference>
<dbReference type="InterPro" id="IPR036477">
    <property type="entry name" value="Formyl_transf_N_sf"/>
</dbReference>
<dbReference type="Proteomes" id="UP000178943">
    <property type="component" value="Unassembled WGS sequence"/>
</dbReference>
<organism evidence="11 12">
    <name type="scientific">Candidatus Fischerbacteria bacterium RBG_13_37_8</name>
    <dbReference type="NCBI Taxonomy" id="1817863"/>
    <lineage>
        <taxon>Bacteria</taxon>
        <taxon>Candidatus Fischeribacteriota</taxon>
    </lineage>
</organism>
<evidence type="ECO:0000256" key="6">
    <source>
        <dbReference type="ARBA" id="ARBA00022917"/>
    </source>
</evidence>
<comment type="caution">
    <text evidence="11">The sequence shown here is derived from an EMBL/GenBank/DDBJ whole genome shotgun (WGS) entry which is preliminary data.</text>
</comment>
<proteinExistence type="inferred from homology"/>
<dbReference type="Pfam" id="PF00551">
    <property type="entry name" value="Formyl_trans_N"/>
    <property type="match status" value="1"/>
</dbReference>
<dbReference type="NCBIfam" id="TIGR00460">
    <property type="entry name" value="fmt"/>
    <property type="match status" value="1"/>
</dbReference>
<dbReference type="PROSITE" id="PS00373">
    <property type="entry name" value="GART"/>
    <property type="match status" value="1"/>
</dbReference>
<accession>A0A1F5V5Z9</accession>
<evidence type="ECO:0000256" key="5">
    <source>
        <dbReference type="ARBA" id="ARBA00022679"/>
    </source>
</evidence>
<sequence>MVMNNIIFFGTSDFAVSTLKELVENKYNVVLVVTQADQPKGRGQKISAPPVKQIADYYSLPSIQPEIIRDQSFYSELKSYSSDIIIVVAYGKILPAEILAIPLHGCINVHASLLPRYRGAAPIQWALLNGEKVTGVTTMYMNEKMDEGNILLQEETGINDNETAPLLSDRLSIIGGSLLIKTLQMLRENALQSIPQNTAEATYAPKIKKENGLIDWNQTAVQIDRMVRAFQPWPSAYCFYNNKLIKIWETEPSPGDSKSEFPPSSIMKIEKDSIFVQCGNNTSLKIKKLQIEGRNIITAKSFLAGHCVSVGESLREG</sequence>
<comment type="function">
    <text evidence="1 8">Attaches a formyl group to the free amino group of methionyl-tRNA(fMet). The formyl group appears to play a dual role in the initiator identity of N-formylmethionyl-tRNA by promoting its recognition by IF2 and preventing the misappropriation of this tRNA by the elongation apparatus.</text>
</comment>
<evidence type="ECO:0000259" key="9">
    <source>
        <dbReference type="Pfam" id="PF00551"/>
    </source>
</evidence>
<dbReference type="SUPFAM" id="SSF53328">
    <property type="entry name" value="Formyltransferase"/>
    <property type="match status" value="1"/>
</dbReference>
<dbReference type="STRING" id="1817863.A2Y62_10235"/>
<dbReference type="InterPro" id="IPR041711">
    <property type="entry name" value="Met-tRNA-FMT_N"/>
</dbReference>
<gene>
    <name evidence="8" type="primary">fmt</name>
    <name evidence="11" type="ORF">A2Y62_10235</name>
</gene>
<dbReference type="EC" id="2.1.2.9" evidence="3 8"/>
<keyword evidence="5 8" id="KW-0808">Transferase</keyword>
<dbReference type="InterPro" id="IPR044135">
    <property type="entry name" value="Met-tRNA-FMT_C"/>
</dbReference>
<evidence type="ECO:0000313" key="12">
    <source>
        <dbReference type="Proteomes" id="UP000178943"/>
    </source>
</evidence>
<dbReference type="CDD" id="cd08646">
    <property type="entry name" value="FMT_core_Met-tRNA-FMT_N"/>
    <property type="match status" value="1"/>
</dbReference>
<dbReference type="InterPro" id="IPR001555">
    <property type="entry name" value="GART_AS"/>
</dbReference>
<dbReference type="HAMAP" id="MF_00182">
    <property type="entry name" value="Formyl_trans"/>
    <property type="match status" value="1"/>
</dbReference>
<evidence type="ECO:0000256" key="2">
    <source>
        <dbReference type="ARBA" id="ARBA00010699"/>
    </source>
</evidence>
<evidence type="ECO:0000256" key="4">
    <source>
        <dbReference type="ARBA" id="ARBA00016014"/>
    </source>
</evidence>
<dbReference type="EMBL" id="MFGW01000232">
    <property type="protein sequence ID" value="OGF58844.1"/>
    <property type="molecule type" value="Genomic_DNA"/>
</dbReference>
<evidence type="ECO:0000256" key="8">
    <source>
        <dbReference type="HAMAP-Rule" id="MF_00182"/>
    </source>
</evidence>
<protein>
    <recommendedName>
        <fullName evidence="4 8">Methionyl-tRNA formyltransferase</fullName>
        <ecNumber evidence="3 8">2.1.2.9</ecNumber>
    </recommendedName>
</protein>
<dbReference type="Gene3D" id="3.40.50.170">
    <property type="entry name" value="Formyl transferase, N-terminal domain"/>
    <property type="match status" value="1"/>
</dbReference>